<dbReference type="OrthoDB" id="3342615at2"/>
<dbReference type="Proteomes" id="UP000235943">
    <property type="component" value="Unassembled WGS sequence"/>
</dbReference>
<evidence type="ECO:0000313" key="3">
    <source>
        <dbReference type="Proteomes" id="UP000235943"/>
    </source>
</evidence>
<dbReference type="RefSeq" id="WP_102907532.1">
    <property type="nucleotide sequence ID" value="NZ_POUC01000013.1"/>
</dbReference>
<dbReference type="NCBIfam" id="TIGR00778">
    <property type="entry name" value="ahpD_dom"/>
    <property type="match status" value="1"/>
</dbReference>
<dbReference type="GO" id="GO:0051920">
    <property type="term" value="F:peroxiredoxin activity"/>
    <property type="evidence" value="ECO:0007669"/>
    <property type="project" value="InterPro"/>
</dbReference>
<keyword evidence="2" id="KW-0560">Oxidoreductase</keyword>
<dbReference type="InterPro" id="IPR003779">
    <property type="entry name" value="CMD-like"/>
</dbReference>
<accession>A0A2N8TWW2</accession>
<dbReference type="InterPro" id="IPR004675">
    <property type="entry name" value="AhpD_core"/>
</dbReference>
<gene>
    <name evidence="2" type="ORF">C1J00_03375</name>
</gene>
<evidence type="ECO:0000259" key="1">
    <source>
        <dbReference type="Pfam" id="PF02627"/>
    </source>
</evidence>
<dbReference type="Gene3D" id="1.20.1290.10">
    <property type="entry name" value="AhpD-like"/>
    <property type="match status" value="1"/>
</dbReference>
<dbReference type="Pfam" id="PF02627">
    <property type="entry name" value="CMD"/>
    <property type="match status" value="1"/>
</dbReference>
<keyword evidence="3" id="KW-1185">Reference proteome</keyword>
<feature type="domain" description="Carboxymuconolactone decarboxylase-like" evidence="1">
    <location>
        <begin position="60"/>
        <end position="123"/>
    </location>
</feature>
<dbReference type="AlphaFoldDB" id="A0A2N8TWW2"/>
<comment type="caution">
    <text evidence="2">The sequence shown here is derived from an EMBL/GenBank/DDBJ whole genome shotgun (WGS) entry which is preliminary data.</text>
</comment>
<evidence type="ECO:0000313" key="2">
    <source>
        <dbReference type="EMBL" id="PNG23506.1"/>
    </source>
</evidence>
<name>A0A2N8TWW2_9ACTN</name>
<organism evidence="2 3">
    <name type="scientific">Streptomyces cahuitamycinicus</name>
    <dbReference type="NCBI Taxonomy" id="2070367"/>
    <lineage>
        <taxon>Bacteria</taxon>
        <taxon>Bacillati</taxon>
        <taxon>Actinomycetota</taxon>
        <taxon>Actinomycetes</taxon>
        <taxon>Kitasatosporales</taxon>
        <taxon>Streptomycetaceae</taxon>
        <taxon>Streptomyces</taxon>
    </lineage>
</organism>
<dbReference type="InterPro" id="IPR029032">
    <property type="entry name" value="AhpD-like"/>
</dbReference>
<protein>
    <submittedName>
        <fullName evidence="2">Alkylhydroperoxidase</fullName>
    </submittedName>
</protein>
<dbReference type="EMBL" id="POUC01000013">
    <property type="protein sequence ID" value="PNG23506.1"/>
    <property type="molecule type" value="Genomic_DNA"/>
</dbReference>
<keyword evidence="2" id="KW-0575">Peroxidase</keyword>
<sequence length="360" mass="38265">MRSLVRAVLRSSLHQIRHVDAVPPGRAQGQVAQVYAQAERDFGVLAPPLALHSPAPAVLAASWLLLRETLLVEGVVSRAAKEVVATEVSRANSCPYCVDVHQAAAETLTAAPQGEHADLADWARTCRPSPGPTQECGPPPFTALEAPELCGVAVTFHYLNRMVSVFLADSPVPAQAPDLARGPILRTVARSMTAASGRPLAPGAALELLPSAQLPAGLEWAEGNPAVAGALARACHAVNRSAAWVPEQVRQRVYNRFALWNGAPAGPTAGWFEDAVIGLPTSDRPTAKLALLTAYAPYRVTEADVSAFRDRHPTDRELIELTSWAAMTTALRIGTWLPLPVRAPRAVPEPADVPATPRGR</sequence>
<proteinExistence type="predicted"/>
<dbReference type="SUPFAM" id="SSF69118">
    <property type="entry name" value="AhpD-like"/>
    <property type="match status" value="2"/>
</dbReference>
<reference evidence="2 3" key="1">
    <citation type="submission" date="2018-01" db="EMBL/GenBank/DDBJ databases">
        <title>Draft genome sequence of Streptomyces sp. 13K301.</title>
        <authorList>
            <person name="Sahin N."/>
            <person name="Saygin H."/>
            <person name="Ay H."/>
        </authorList>
    </citation>
    <scope>NUCLEOTIDE SEQUENCE [LARGE SCALE GENOMIC DNA]</scope>
    <source>
        <strain evidence="2 3">13K301</strain>
    </source>
</reference>